<reference evidence="2 3" key="1">
    <citation type="submission" date="2020-08" db="EMBL/GenBank/DDBJ databases">
        <title>Genomic Encyclopedia of Type Strains, Phase IV (KMG-IV): sequencing the most valuable type-strain genomes for metagenomic binning, comparative biology and taxonomic classification.</title>
        <authorList>
            <person name="Goeker M."/>
        </authorList>
    </citation>
    <scope>NUCLEOTIDE SEQUENCE [LARGE SCALE GENOMIC DNA]</scope>
    <source>
        <strain evidence="2 3">DSM 105074</strain>
    </source>
</reference>
<dbReference type="Gene3D" id="2.60.120.560">
    <property type="entry name" value="Exo-inulinase, domain 1"/>
    <property type="match status" value="1"/>
</dbReference>
<comment type="caution">
    <text evidence="2">The sequence shown here is derived from an EMBL/GenBank/DDBJ whole genome shotgun (WGS) entry which is preliminary data.</text>
</comment>
<dbReference type="Proteomes" id="UP000557307">
    <property type="component" value="Unassembled WGS sequence"/>
</dbReference>
<evidence type="ECO:0000256" key="1">
    <source>
        <dbReference type="SAM" id="SignalP"/>
    </source>
</evidence>
<organism evidence="2 3">
    <name type="scientific">Rhabdobacter roseus</name>
    <dbReference type="NCBI Taxonomy" id="1655419"/>
    <lineage>
        <taxon>Bacteria</taxon>
        <taxon>Pseudomonadati</taxon>
        <taxon>Bacteroidota</taxon>
        <taxon>Cytophagia</taxon>
        <taxon>Cytophagales</taxon>
        <taxon>Cytophagaceae</taxon>
        <taxon>Rhabdobacter</taxon>
    </lineage>
</organism>
<dbReference type="AlphaFoldDB" id="A0A840TX01"/>
<sequence>MKKQLALLFALGLVGTWAPAQTPVPLEASHWDITGKVTKENYLGKECIRLTDGDMHLKDRTFKNGVIEVDVALSPGRYFPGLGFRVQDAQNMENVYVRPHQLGNPDAIQYQPVYHGQAAWQLYHGEGYSNAIRYPLDAWMHLRIVVRDRQALVYVDNQDQPALVIHQLKRAPQAGSISLSNGAPVAARFANFSYTSQDEVPLPATFKPEAAPEPGTLLRWRVSGTFDEKQLESTFQVPASLTQSLRWTQVPTEPSGLLNLAQLSGLSEAQNTAFAKVVITADRAQIKRLLLGFSDRARVYLNGKLLYAGRDEFMSRDYRYLGTVGYFDELYLDLKKGPNELWIAVSENFGGWGLKARLPDPTGVAVE</sequence>
<feature type="signal peptide" evidence="1">
    <location>
        <begin position="1"/>
        <end position="20"/>
    </location>
</feature>
<name>A0A840TX01_9BACT</name>
<accession>A0A840TX01</accession>
<evidence type="ECO:0008006" key="4">
    <source>
        <dbReference type="Google" id="ProtNLM"/>
    </source>
</evidence>
<proteinExistence type="predicted"/>
<keyword evidence="3" id="KW-1185">Reference proteome</keyword>
<feature type="chain" id="PRO_5032478550" description="DUF1080 domain-containing protein" evidence="1">
    <location>
        <begin position="21"/>
        <end position="367"/>
    </location>
</feature>
<keyword evidence="1" id="KW-0732">Signal</keyword>
<gene>
    <name evidence="2" type="ORF">HNQ92_004292</name>
</gene>
<dbReference type="RefSeq" id="WP_184176954.1">
    <property type="nucleotide sequence ID" value="NZ_JACHGF010000008.1"/>
</dbReference>
<protein>
    <recommendedName>
        <fullName evidence="4">DUF1080 domain-containing protein</fullName>
    </recommendedName>
</protein>
<evidence type="ECO:0000313" key="3">
    <source>
        <dbReference type="Proteomes" id="UP000557307"/>
    </source>
</evidence>
<dbReference type="EMBL" id="JACHGF010000008">
    <property type="protein sequence ID" value="MBB5286132.1"/>
    <property type="molecule type" value="Genomic_DNA"/>
</dbReference>
<evidence type="ECO:0000313" key="2">
    <source>
        <dbReference type="EMBL" id="MBB5286132.1"/>
    </source>
</evidence>